<evidence type="ECO:0000313" key="4">
    <source>
        <dbReference type="Proteomes" id="UP000058446"/>
    </source>
</evidence>
<evidence type="ECO:0000256" key="1">
    <source>
        <dbReference type="SAM" id="MobiDB-lite"/>
    </source>
</evidence>
<feature type="transmembrane region" description="Helical" evidence="2">
    <location>
        <begin position="61"/>
        <end position="82"/>
    </location>
</feature>
<feature type="transmembrane region" description="Helical" evidence="2">
    <location>
        <begin position="102"/>
        <end position="126"/>
    </location>
</feature>
<name>A0A0K2H2W2_9CORY</name>
<dbReference type="RefSeq" id="WP_053411393.1">
    <property type="nucleotide sequence ID" value="NZ_CP006841.1"/>
</dbReference>
<dbReference type="AlphaFoldDB" id="A0A0K2H2W2"/>
<organism evidence="3 4">
    <name type="scientific">Corynebacterium lactis RW2-5</name>
    <dbReference type="NCBI Taxonomy" id="1408189"/>
    <lineage>
        <taxon>Bacteria</taxon>
        <taxon>Bacillati</taxon>
        <taxon>Actinomycetota</taxon>
        <taxon>Actinomycetes</taxon>
        <taxon>Mycobacteriales</taxon>
        <taxon>Corynebacteriaceae</taxon>
        <taxon>Corynebacterium</taxon>
    </lineage>
</organism>
<gene>
    <name evidence="3" type="ORF">CLAC_01440</name>
</gene>
<protein>
    <submittedName>
        <fullName evidence="3">Uncharacterized protein</fullName>
    </submittedName>
</protein>
<keyword evidence="4" id="KW-1185">Reference proteome</keyword>
<evidence type="ECO:0000256" key="2">
    <source>
        <dbReference type="SAM" id="Phobius"/>
    </source>
</evidence>
<feature type="region of interest" description="Disordered" evidence="1">
    <location>
        <begin position="1"/>
        <end position="38"/>
    </location>
</feature>
<keyword evidence="2" id="KW-0812">Transmembrane</keyword>
<proteinExistence type="predicted"/>
<dbReference type="OrthoDB" id="4428194at2"/>
<accession>A0A0K2H2W2</accession>
<dbReference type="STRING" id="1408189.CLAC_01440"/>
<dbReference type="KEGG" id="clw:CLAC_01440"/>
<sequence length="218" mass="22739">MTEHKTDKAGSGHLPEPTAATPPAGAPGKLPAGAPGEGTERVDIVVPDEVQGAWQAWRVTAVLQLLLSVATVTVYWLAPGAFMSDIGAREAFPTFTPEQFDVLVKSTLVLAVVAAAIICVIFVAIAGQMRKGGLWARFVLSAGSVYLIILAVTLFFSPGTSAVLDAPTWLQFVTGALQIASAAAAGAGLVLASTKAAAKYFEQKNPDKKWGPGERPNR</sequence>
<dbReference type="PATRIC" id="fig|1408189.4.peg.287"/>
<dbReference type="Proteomes" id="UP000058446">
    <property type="component" value="Chromosome"/>
</dbReference>
<reference evidence="3 4" key="1">
    <citation type="submission" date="2013-10" db="EMBL/GenBank/DDBJ databases">
        <title>Complete genome sequence of Corynebacterium lactis DSM 45799(T), isolated from raw cow milk.</title>
        <authorList>
            <person name="Ruckert C."/>
            <person name="Albersmeier A."/>
            <person name="Lipski A."/>
            <person name="Kalinowski J."/>
        </authorList>
    </citation>
    <scope>NUCLEOTIDE SEQUENCE [LARGE SCALE GENOMIC DNA]</scope>
    <source>
        <strain evidence="3 4">RW2-5</strain>
    </source>
</reference>
<feature type="compositionally biased region" description="Low complexity" evidence="1">
    <location>
        <begin position="14"/>
        <end position="34"/>
    </location>
</feature>
<feature type="transmembrane region" description="Helical" evidence="2">
    <location>
        <begin position="138"/>
        <end position="157"/>
    </location>
</feature>
<feature type="transmembrane region" description="Helical" evidence="2">
    <location>
        <begin position="169"/>
        <end position="192"/>
    </location>
</feature>
<feature type="compositionally biased region" description="Basic and acidic residues" evidence="1">
    <location>
        <begin position="1"/>
        <end position="10"/>
    </location>
</feature>
<keyword evidence="2" id="KW-1133">Transmembrane helix</keyword>
<keyword evidence="2" id="KW-0472">Membrane</keyword>
<evidence type="ECO:0000313" key="3">
    <source>
        <dbReference type="EMBL" id="ALA68374.1"/>
    </source>
</evidence>
<dbReference type="EMBL" id="CP006841">
    <property type="protein sequence ID" value="ALA68374.1"/>
    <property type="molecule type" value="Genomic_DNA"/>
</dbReference>